<sequence length="104" mass="11779">MSPGFPPDPIGEIEVIEGEMLRIDEIARLCSVSVEWVLGHVHGETLLAEWREGVCYLSSTALWRARQIASIESRFEADPQLAALVVDLMDEVRELRARLALYER</sequence>
<dbReference type="Gene3D" id="1.10.1660.10">
    <property type="match status" value="1"/>
</dbReference>
<reference evidence="1 2" key="1">
    <citation type="submission" date="2020-08" db="EMBL/GenBank/DDBJ databases">
        <title>Genomic Encyclopedia of Type Strains, Phase IV (KMG-IV): sequencing the most valuable type-strain genomes for metagenomic binning, comparative biology and taxonomic classification.</title>
        <authorList>
            <person name="Goeker M."/>
        </authorList>
    </citation>
    <scope>NUCLEOTIDE SEQUENCE [LARGE SCALE GENOMIC DNA]</scope>
    <source>
        <strain evidence="1 2">DSM 29781</strain>
    </source>
</reference>
<dbReference type="AlphaFoldDB" id="A0A7W8M9K6"/>
<accession>A0A7W8M9K6</accession>
<dbReference type="RefSeq" id="WP_183969170.1">
    <property type="nucleotide sequence ID" value="NZ_BAABEW010000007.1"/>
</dbReference>
<comment type="caution">
    <text evidence="1">The sequence shown here is derived from an EMBL/GenBank/DDBJ whole genome shotgun (WGS) entry which is preliminary data.</text>
</comment>
<name>A0A7W8M9K6_9BURK</name>
<proteinExistence type="predicted"/>
<evidence type="ECO:0000313" key="1">
    <source>
        <dbReference type="EMBL" id="MBB5272998.1"/>
    </source>
</evidence>
<protein>
    <submittedName>
        <fullName evidence="1">Chaperone modulatory protein CbpM</fullName>
    </submittedName>
</protein>
<gene>
    <name evidence="1" type="ORF">HNQ70_003026</name>
</gene>
<dbReference type="EMBL" id="JACHGB010000006">
    <property type="protein sequence ID" value="MBB5272998.1"/>
    <property type="molecule type" value="Genomic_DNA"/>
</dbReference>
<organism evidence="1 2">
    <name type="scientific">Quisquiliibacterium transsilvanicum</name>
    <dbReference type="NCBI Taxonomy" id="1549638"/>
    <lineage>
        <taxon>Bacteria</taxon>
        <taxon>Pseudomonadati</taxon>
        <taxon>Pseudomonadota</taxon>
        <taxon>Betaproteobacteria</taxon>
        <taxon>Burkholderiales</taxon>
        <taxon>Burkholderiaceae</taxon>
        <taxon>Quisquiliibacterium</taxon>
    </lineage>
</organism>
<keyword evidence="2" id="KW-1185">Reference proteome</keyword>
<dbReference type="Proteomes" id="UP000532440">
    <property type="component" value="Unassembled WGS sequence"/>
</dbReference>
<evidence type="ECO:0000313" key="2">
    <source>
        <dbReference type="Proteomes" id="UP000532440"/>
    </source>
</evidence>